<dbReference type="PATRIC" id="fig|1261.5.peg.899"/>
<accession>A0A135YUM2</accession>
<dbReference type="Pfam" id="PF09605">
    <property type="entry name" value="Trep_Strep"/>
    <property type="match status" value="1"/>
</dbReference>
<evidence type="ECO:0000313" key="2">
    <source>
        <dbReference type="EMBL" id="KXI13082.1"/>
    </source>
</evidence>
<gene>
    <name evidence="2" type="ORF">HMPREF3195_00893</name>
</gene>
<dbReference type="NCBIfam" id="TIGR02185">
    <property type="entry name" value="Trep_Strep"/>
    <property type="match status" value="1"/>
</dbReference>
<sequence>MSEKKLTVRDIVTVAIMIALFLAISIVIGMGTVTMPILYLYGTAGIEMFIGAIFYLVAANRVNKHGLLFIWILIYGLITAAMGYVFMLPYFIGLAIICELTMIGKNTYRNPIRNMIGWCTYAIGMFLGIGVPCWIAWESYQKQALAGGFADTTLKLQYEMVSSPSLILVGVAVTVILSALGILFAQKILKKHFKKAGILD</sequence>
<feature type="transmembrane region" description="Helical" evidence="1">
    <location>
        <begin position="115"/>
        <end position="137"/>
    </location>
</feature>
<feature type="transmembrane region" description="Helical" evidence="1">
    <location>
        <begin position="38"/>
        <end position="59"/>
    </location>
</feature>
<keyword evidence="1" id="KW-0472">Membrane</keyword>
<evidence type="ECO:0000256" key="1">
    <source>
        <dbReference type="SAM" id="Phobius"/>
    </source>
</evidence>
<evidence type="ECO:0008006" key="4">
    <source>
        <dbReference type="Google" id="ProtNLM"/>
    </source>
</evidence>
<feature type="transmembrane region" description="Helical" evidence="1">
    <location>
        <begin position="66"/>
        <end position="84"/>
    </location>
</feature>
<comment type="caution">
    <text evidence="2">The sequence shown here is derived from an EMBL/GenBank/DDBJ whole genome shotgun (WGS) entry which is preliminary data.</text>
</comment>
<dbReference type="STRING" id="1261.HMPREF3195_00893"/>
<proteinExistence type="predicted"/>
<name>A0A135YUM2_9FIRM</name>
<dbReference type="Proteomes" id="UP000070326">
    <property type="component" value="Unassembled WGS sequence"/>
</dbReference>
<dbReference type="GeneID" id="79842424"/>
<feature type="transmembrane region" description="Helical" evidence="1">
    <location>
        <begin position="12"/>
        <end position="32"/>
    </location>
</feature>
<dbReference type="AlphaFoldDB" id="A0A135YUM2"/>
<dbReference type="RefSeq" id="WP_002843393.1">
    <property type="nucleotide sequence ID" value="NZ_CAMPYD010000003.1"/>
</dbReference>
<dbReference type="EMBL" id="LSQZ01000034">
    <property type="protein sequence ID" value="KXI13082.1"/>
    <property type="molecule type" value="Genomic_DNA"/>
</dbReference>
<dbReference type="InterPro" id="IPR011733">
    <property type="entry name" value="CHP02185_IM"/>
</dbReference>
<keyword evidence="1" id="KW-0812">Transmembrane</keyword>
<feature type="transmembrane region" description="Helical" evidence="1">
    <location>
        <begin position="166"/>
        <end position="185"/>
    </location>
</feature>
<organism evidence="2 3">
    <name type="scientific">Peptostreptococcus anaerobius</name>
    <dbReference type="NCBI Taxonomy" id="1261"/>
    <lineage>
        <taxon>Bacteria</taxon>
        <taxon>Bacillati</taxon>
        <taxon>Bacillota</taxon>
        <taxon>Clostridia</taxon>
        <taxon>Peptostreptococcales</taxon>
        <taxon>Peptostreptococcaceae</taxon>
        <taxon>Peptostreptococcus</taxon>
    </lineage>
</organism>
<feature type="transmembrane region" description="Helical" evidence="1">
    <location>
        <begin position="90"/>
        <end position="108"/>
    </location>
</feature>
<evidence type="ECO:0000313" key="3">
    <source>
        <dbReference type="Proteomes" id="UP000070326"/>
    </source>
</evidence>
<reference evidence="2 3" key="1">
    <citation type="submission" date="2016-02" db="EMBL/GenBank/DDBJ databases">
        <authorList>
            <person name="Wen L."/>
            <person name="He K."/>
            <person name="Yang H."/>
        </authorList>
    </citation>
    <scope>NUCLEOTIDE SEQUENCE [LARGE SCALE GENOMIC DNA]</scope>
    <source>
        <strain evidence="2 3">MJR8628A</strain>
    </source>
</reference>
<keyword evidence="1" id="KW-1133">Transmembrane helix</keyword>
<protein>
    <recommendedName>
        <fullName evidence="4">Trep_Strep domain-containing protein</fullName>
    </recommendedName>
</protein>